<dbReference type="Gene3D" id="3.30.750.24">
    <property type="entry name" value="STAS domain"/>
    <property type="match status" value="1"/>
</dbReference>
<dbReference type="InterPro" id="IPR003658">
    <property type="entry name" value="Anti-sigma_ant"/>
</dbReference>
<protein>
    <recommendedName>
        <fullName evidence="2">Anti-sigma factor antagonist</fullName>
    </recommendedName>
</protein>
<comment type="similarity">
    <text evidence="1 2">Belongs to the anti-sigma-factor antagonist family.</text>
</comment>
<dbReference type="PANTHER" id="PTHR33495">
    <property type="entry name" value="ANTI-SIGMA FACTOR ANTAGONIST TM_1081-RELATED-RELATED"/>
    <property type="match status" value="1"/>
</dbReference>
<evidence type="ECO:0000256" key="2">
    <source>
        <dbReference type="RuleBase" id="RU003749"/>
    </source>
</evidence>
<dbReference type="NCBIfam" id="TIGR00377">
    <property type="entry name" value="ant_ant_sig"/>
    <property type="match status" value="1"/>
</dbReference>
<dbReference type="InterPro" id="IPR002645">
    <property type="entry name" value="STAS_dom"/>
</dbReference>
<dbReference type="InterPro" id="IPR036513">
    <property type="entry name" value="STAS_dom_sf"/>
</dbReference>
<dbReference type="GO" id="GO:0043856">
    <property type="term" value="F:anti-sigma factor antagonist activity"/>
    <property type="evidence" value="ECO:0007669"/>
    <property type="project" value="InterPro"/>
</dbReference>
<evidence type="ECO:0000259" key="3">
    <source>
        <dbReference type="PROSITE" id="PS50801"/>
    </source>
</evidence>
<feature type="domain" description="STAS" evidence="3">
    <location>
        <begin position="14"/>
        <end position="111"/>
    </location>
</feature>
<dbReference type="CDD" id="cd07043">
    <property type="entry name" value="STAS_anti-anti-sigma_factors"/>
    <property type="match status" value="1"/>
</dbReference>
<dbReference type="Proteomes" id="UP000659388">
    <property type="component" value="Unassembled WGS sequence"/>
</dbReference>
<dbReference type="RefSeq" id="WP_202241973.1">
    <property type="nucleotide sequence ID" value="NZ_JAESIY010000001.1"/>
</dbReference>
<dbReference type="PROSITE" id="PS50801">
    <property type="entry name" value="STAS"/>
    <property type="match status" value="1"/>
</dbReference>
<dbReference type="PANTHER" id="PTHR33495:SF2">
    <property type="entry name" value="ANTI-SIGMA FACTOR ANTAGONIST TM_1081-RELATED"/>
    <property type="match status" value="1"/>
</dbReference>
<evidence type="ECO:0000313" key="4">
    <source>
        <dbReference type="EMBL" id="MBL3654854.1"/>
    </source>
</evidence>
<name>A0A937F549_9BACT</name>
<evidence type="ECO:0000313" key="5">
    <source>
        <dbReference type="Proteomes" id="UP000659388"/>
    </source>
</evidence>
<dbReference type="AlphaFoldDB" id="A0A937F549"/>
<organism evidence="4 5">
    <name type="scientific">Fulvivirga sediminis</name>
    <dbReference type="NCBI Taxonomy" id="2803949"/>
    <lineage>
        <taxon>Bacteria</taxon>
        <taxon>Pseudomonadati</taxon>
        <taxon>Bacteroidota</taxon>
        <taxon>Cytophagia</taxon>
        <taxon>Cytophagales</taxon>
        <taxon>Fulvivirgaceae</taxon>
        <taxon>Fulvivirga</taxon>
    </lineage>
</organism>
<comment type="caution">
    <text evidence="4">The sequence shown here is derived from an EMBL/GenBank/DDBJ whole genome shotgun (WGS) entry which is preliminary data.</text>
</comment>
<dbReference type="Pfam" id="PF01740">
    <property type="entry name" value="STAS"/>
    <property type="match status" value="1"/>
</dbReference>
<accession>A0A937F549</accession>
<dbReference type="EMBL" id="JAESIY010000001">
    <property type="protein sequence ID" value="MBL3654854.1"/>
    <property type="molecule type" value="Genomic_DNA"/>
</dbReference>
<sequence length="112" mass="12299">MVDIIRTQEGEYEVIKIIGEVDASSSIELDNAISEAVSGGGKKFLVDCTSLDYISSAGLGVFMSYIEEFKKQDIHLILFGLNKKVANVFEILGLDQLLNIEENKEEAQAKLG</sequence>
<dbReference type="SUPFAM" id="SSF52091">
    <property type="entry name" value="SpoIIaa-like"/>
    <property type="match status" value="1"/>
</dbReference>
<reference evidence="4" key="1">
    <citation type="submission" date="2021-01" db="EMBL/GenBank/DDBJ databases">
        <title>Fulvivirga kasyanovii gen. nov., sp nov., a novel member of the phylum Bacteroidetes isolated from seawater in a mussel farm.</title>
        <authorList>
            <person name="Zhao L.-H."/>
            <person name="Wang Z.-J."/>
        </authorList>
    </citation>
    <scope>NUCLEOTIDE SEQUENCE</scope>
    <source>
        <strain evidence="4">2943</strain>
    </source>
</reference>
<evidence type="ECO:0000256" key="1">
    <source>
        <dbReference type="ARBA" id="ARBA00009013"/>
    </source>
</evidence>
<gene>
    <name evidence="4" type="ORF">JL102_01830</name>
</gene>
<proteinExistence type="inferred from homology"/>
<keyword evidence="5" id="KW-1185">Reference proteome</keyword>